<keyword evidence="1" id="KW-0472">Membrane</keyword>
<sequence>MRIVDFKDTSGAVREKVWRLYEESFPAHERRSLTAQEQAFADCRARSKVMLDDEGEVMALVFYWLYAGMVYVEFLAVNPAMRGRNIGSGVVERLLELYPGKLVILEIEPPQEEMAVRRLHFYERLGFVRNPYNYIHPSYRKGTDACPHELVLMSHGRLATEKEFSGFTEFMREVIWEYAD</sequence>
<dbReference type="Pfam" id="PF00583">
    <property type="entry name" value="Acetyltransf_1"/>
    <property type="match status" value="1"/>
</dbReference>
<comment type="caution">
    <text evidence="3">The sequence shown here is derived from an EMBL/GenBank/DDBJ whole genome shotgun (WGS) entry which is preliminary data.</text>
</comment>
<proteinExistence type="predicted"/>
<protein>
    <recommendedName>
        <fullName evidence="2">N-acetyltransferase domain-containing protein</fullName>
    </recommendedName>
</protein>
<dbReference type="InterPro" id="IPR016181">
    <property type="entry name" value="Acyl_CoA_acyltransferase"/>
</dbReference>
<keyword evidence="4" id="KW-1185">Reference proteome</keyword>
<keyword evidence="1" id="KW-1133">Transmembrane helix</keyword>
<keyword evidence="1" id="KW-0812">Transmembrane</keyword>
<evidence type="ECO:0000313" key="3">
    <source>
        <dbReference type="EMBL" id="KHE42155.1"/>
    </source>
</evidence>
<evidence type="ECO:0000259" key="2">
    <source>
        <dbReference type="PROSITE" id="PS51186"/>
    </source>
</evidence>
<dbReference type="Proteomes" id="UP000030889">
    <property type="component" value="Unassembled WGS sequence"/>
</dbReference>
<dbReference type="RefSeq" id="WP_035473251.1">
    <property type="nucleotide sequence ID" value="NZ_JRGF01000006.1"/>
</dbReference>
<feature type="domain" description="N-acetyltransferase" evidence="2">
    <location>
        <begin position="1"/>
        <end position="146"/>
    </location>
</feature>
<feature type="transmembrane region" description="Helical" evidence="1">
    <location>
        <begin position="57"/>
        <end position="77"/>
    </location>
</feature>
<accession>A0ABR4YIS1</accession>
<dbReference type="Gene3D" id="3.40.630.30">
    <property type="match status" value="1"/>
</dbReference>
<dbReference type="SUPFAM" id="SSF55729">
    <property type="entry name" value="Acyl-CoA N-acyltransferases (Nat)"/>
    <property type="match status" value="1"/>
</dbReference>
<dbReference type="CDD" id="cd04301">
    <property type="entry name" value="NAT_SF"/>
    <property type="match status" value="1"/>
</dbReference>
<dbReference type="PROSITE" id="PS51186">
    <property type="entry name" value="GNAT"/>
    <property type="match status" value="1"/>
</dbReference>
<evidence type="ECO:0000256" key="1">
    <source>
        <dbReference type="SAM" id="Phobius"/>
    </source>
</evidence>
<name>A0ABR4YIS1_9BACT</name>
<dbReference type="EMBL" id="JRGF01000006">
    <property type="protein sequence ID" value="KHE42155.1"/>
    <property type="molecule type" value="Genomic_DNA"/>
</dbReference>
<dbReference type="InterPro" id="IPR000182">
    <property type="entry name" value="GNAT_dom"/>
</dbReference>
<gene>
    <name evidence="3" type="ORF">LG35_06290</name>
</gene>
<organism evidence="3 4">
    <name type="scientific">Alistipes inops</name>
    <dbReference type="NCBI Taxonomy" id="1501391"/>
    <lineage>
        <taxon>Bacteria</taxon>
        <taxon>Pseudomonadati</taxon>
        <taxon>Bacteroidota</taxon>
        <taxon>Bacteroidia</taxon>
        <taxon>Bacteroidales</taxon>
        <taxon>Rikenellaceae</taxon>
        <taxon>Alistipes</taxon>
    </lineage>
</organism>
<evidence type="ECO:0000313" key="4">
    <source>
        <dbReference type="Proteomes" id="UP000030889"/>
    </source>
</evidence>
<reference evidence="3 4" key="1">
    <citation type="submission" date="2014-09" db="EMBL/GenBank/DDBJ databases">
        <title>Alistipes sp. 627, sp. nov., a novel member of the family Rikenellaceae isolated from human faeces.</title>
        <authorList>
            <person name="Shkoporov A.N."/>
            <person name="Chaplin A.V."/>
            <person name="Motuzova O.V."/>
            <person name="Kafarskaia L.I."/>
            <person name="Khokhlova E.V."/>
            <person name="Efimov B.A."/>
        </authorList>
    </citation>
    <scope>NUCLEOTIDE SEQUENCE [LARGE SCALE GENOMIC DNA]</scope>
    <source>
        <strain evidence="3 4">627</strain>
    </source>
</reference>